<evidence type="ECO:0000256" key="2">
    <source>
        <dbReference type="ARBA" id="ARBA00009743"/>
    </source>
</evidence>
<feature type="region of interest" description="Disordered" evidence="8">
    <location>
        <begin position="317"/>
        <end position="347"/>
    </location>
</feature>
<dbReference type="EMBL" id="JAGRRH010000025">
    <property type="protein sequence ID" value="KAG7342459.1"/>
    <property type="molecule type" value="Genomic_DNA"/>
</dbReference>
<comment type="caution">
    <text evidence="11">The sequence shown here is derived from an EMBL/GenBank/DDBJ whole genome shotgun (WGS) entry which is preliminary data.</text>
</comment>
<dbReference type="OrthoDB" id="5795902at2759"/>
<keyword evidence="4 9" id="KW-0732">Signal</keyword>
<feature type="domain" description="Alpha galactosidase C-terminal" evidence="10">
    <location>
        <begin position="353"/>
        <end position="426"/>
    </location>
</feature>
<dbReference type="EC" id="3.2.1.22" evidence="3"/>
<dbReference type="InterPro" id="IPR002241">
    <property type="entry name" value="Glyco_hydro_27"/>
</dbReference>
<comment type="catalytic activity">
    <reaction evidence="1">
        <text>Hydrolysis of terminal, non-reducing alpha-D-galactose residues in alpha-D-galactosides, including galactose oligosaccharides, galactomannans and galactolipids.</text>
        <dbReference type="EC" id="3.2.1.22"/>
    </reaction>
</comment>
<keyword evidence="7" id="KW-0326">Glycosidase</keyword>
<dbReference type="PANTHER" id="PTHR11452">
    <property type="entry name" value="ALPHA-GALACTOSIDASE/ALPHA-N-ACETYLGALACTOSAMINIDASE"/>
    <property type="match status" value="1"/>
</dbReference>
<dbReference type="InterPro" id="IPR041233">
    <property type="entry name" value="Melibiase_C"/>
</dbReference>
<dbReference type="Pfam" id="PF17801">
    <property type="entry name" value="Melibiase_C"/>
    <property type="match status" value="1"/>
</dbReference>
<evidence type="ECO:0000313" key="11">
    <source>
        <dbReference type="EMBL" id="KAG7342459.1"/>
    </source>
</evidence>
<evidence type="ECO:0000256" key="8">
    <source>
        <dbReference type="SAM" id="MobiDB-lite"/>
    </source>
</evidence>
<evidence type="ECO:0000259" key="10">
    <source>
        <dbReference type="Pfam" id="PF17801"/>
    </source>
</evidence>
<keyword evidence="6" id="KW-1015">Disulfide bond</keyword>
<dbReference type="PANTHER" id="PTHR11452:SF33">
    <property type="entry name" value="ALPHA-GALACTOSIDASE 2"/>
    <property type="match status" value="1"/>
</dbReference>
<dbReference type="FunFam" id="3.20.20.70:FF:000202">
    <property type="entry name" value="Alpha-galactosidase"/>
    <property type="match status" value="1"/>
</dbReference>
<feature type="compositionally biased region" description="Basic and acidic residues" evidence="8">
    <location>
        <begin position="327"/>
        <end position="341"/>
    </location>
</feature>
<dbReference type="FunFam" id="2.60.40.1180:FF:000008">
    <property type="entry name" value="Alpha-galactosidase"/>
    <property type="match status" value="1"/>
</dbReference>
<dbReference type="InterPro" id="IPR000111">
    <property type="entry name" value="Glyco_hydro_27/36_CS"/>
</dbReference>
<name>A0A9K3KFQ1_9STRA</name>
<feature type="signal peptide" evidence="9">
    <location>
        <begin position="1"/>
        <end position="30"/>
    </location>
</feature>
<feature type="chain" id="PRO_5039942399" description="alpha-galactosidase" evidence="9">
    <location>
        <begin position="31"/>
        <end position="437"/>
    </location>
</feature>
<reference evidence="11" key="1">
    <citation type="journal article" date="2021" name="Sci. Rep.">
        <title>Diploid genomic architecture of Nitzschia inconspicua, an elite biomass production diatom.</title>
        <authorList>
            <person name="Oliver A."/>
            <person name="Podell S."/>
            <person name="Pinowska A."/>
            <person name="Traller J.C."/>
            <person name="Smith S.R."/>
            <person name="McClure R."/>
            <person name="Beliaev A."/>
            <person name="Bohutskyi P."/>
            <person name="Hill E.A."/>
            <person name="Rabines A."/>
            <person name="Zheng H."/>
            <person name="Allen L.Z."/>
            <person name="Kuo A."/>
            <person name="Grigoriev I.V."/>
            <person name="Allen A.E."/>
            <person name="Hazlebeck D."/>
            <person name="Allen E.E."/>
        </authorList>
    </citation>
    <scope>NUCLEOTIDE SEQUENCE</scope>
    <source>
        <strain evidence="11">Hildebrandi</strain>
    </source>
</reference>
<proteinExistence type="inferred from homology"/>
<organism evidence="11 12">
    <name type="scientific">Nitzschia inconspicua</name>
    <dbReference type="NCBI Taxonomy" id="303405"/>
    <lineage>
        <taxon>Eukaryota</taxon>
        <taxon>Sar</taxon>
        <taxon>Stramenopiles</taxon>
        <taxon>Ochrophyta</taxon>
        <taxon>Bacillariophyta</taxon>
        <taxon>Bacillariophyceae</taxon>
        <taxon>Bacillariophycidae</taxon>
        <taxon>Bacillariales</taxon>
        <taxon>Bacillariaceae</taxon>
        <taxon>Nitzschia</taxon>
    </lineage>
</organism>
<dbReference type="GO" id="GO:0004557">
    <property type="term" value="F:alpha-galactosidase activity"/>
    <property type="evidence" value="ECO:0007669"/>
    <property type="project" value="UniProtKB-EC"/>
</dbReference>
<evidence type="ECO:0000256" key="3">
    <source>
        <dbReference type="ARBA" id="ARBA00012755"/>
    </source>
</evidence>
<sequence>MTAYSIVTVATVACHALIAVSLFQVQWTIAYDNGVGLTPPMGWNHWNAFHCDGLDEELIHDTAHAMVDLGLAELGYVYLNIDDCWQLSRNSTGFIQEDLQKFPSGIAALSDYVHNLGLKFGLYSDSGIMTCQRRPGGLGHEQQDAAMYNEWKIDYLKYDNCYATGLGNVRWRYRRMHDALNATGRTIFFSMCEWGVEDPATWAMRVGNSWRTTGDIGPTWKSITHCLDLNDQWHAYAGIGGWNDPDMLEVGNGDLSLAEQRSHFTMWCLIKSPLLLGNDLRSVSPEVIEIISNKEVIALNQDPLGVQGYKRWSKSVKRNKNNNNNNIHEKSYIRNNDRNGEESDLEDDNDEMIEVWAGDLSGGDIAVVLLNRSSQSQVITAKFADIGFTTFSSAKARDLWAHQDLGILKDAISSTVGSHDVLALRLKPVSEEGLTLY</sequence>
<gene>
    <name evidence="11" type="ORF">IV203_007552</name>
</gene>
<dbReference type="GO" id="GO:0005995">
    <property type="term" value="P:melibiose catabolic process"/>
    <property type="evidence" value="ECO:0007669"/>
    <property type="project" value="UniProtKB-ARBA"/>
</dbReference>
<dbReference type="Proteomes" id="UP000693970">
    <property type="component" value="Unassembled WGS sequence"/>
</dbReference>
<reference evidence="11" key="2">
    <citation type="submission" date="2021-04" db="EMBL/GenBank/DDBJ databases">
        <authorList>
            <person name="Podell S."/>
        </authorList>
    </citation>
    <scope>NUCLEOTIDE SEQUENCE</scope>
    <source>
        <strain evidence="11">Hildebrandi</strain>
    </source>
</reference>
<evidence type="ECO:0000256" key="4">
    <source>
        <dbReference type="ARBA" id="ARBA00022729"/>
    </source>
</evidence>
<evidence type="ECO:0000256" key="5">
    <source>
        <dbReference type="ARBA" id="ARBA00022801"/>
    </source>
</evidence>
<evidence type="ECO:0000256" key="1">
    <source>
        <dbReference type="ARBA" id="ARBA00001255"/>
    </source>
</evidence>
<protein>
    <recommendedName>
        <fullName evidence="3">alpha-galactosidase</fullName>
        <ecNumber evidence="3">3.2.1.22</ecNumber>
    </recommendedName>
</protein>
<keyword evidence="5" id="KW-0378">Hydrolase</keyword>
<dbReference type="CDD" id="cd14792">
    <property type="entry name" value="GH27"/>
    <property type="match status" value="1"/>
</dbReference>
<evidence type="ECO:0000256" key="9">
    <source>
        <dbReference type="SAM" id="SignalP"/>
    </source>
</evidence>
<keyword evidence="12" id="KW-1185">Reference proteome</keyword>
<evidence type="ECO:0000256" key="6">
    <source>
        <dbReference type="ARBA" id="ARBA00023157"/>
    </source>
</evidence>
<dbReference type="Pfam" id="PF16499">
    <property type="entry name" value="Melibiase_2"/>
    <property type="match status" value="1"/>
</dbReference>
<evidence type="ECO:0000256" key="7">
    <source>
        <dbReference type="ARBA" id="ARBA00023295"/>
    </source>
</evidence>
<dbReference type="PROSITE" id="PS00512">
    <property type="entry name" value="ALPHA_GALACTOSIDASE"/>
    <property type="match status" value="1"/>
</dbReference>
<accession>A0A9K3KFQ1</accession>
<evidence type="ECO:0000313" key="12">
    <source>
        <dbReference type="Proteomes" id="UP000693970"/>
    </source>
</evidence>
<dbReference type="AlphaFoldDB" id="A0A9K3KFQ1"/>
<comment type="similarity">
    <text evidence="2">Belongs to the glycosyl hydrolase 27 family.</text>
</comment>